<comment type="caution">
    <text evidence="3">The sequence shown here is derived from an EMBL/GenBank/DDBJ whole genome shotgun (WGS) entry which is preliminary data.</text>
</comment>
<protein>
    <submittedName>
        <fullName evidence="3">Uncharacterized protein</fullName>
    </submittedName>
</protein>
<keyword evidence="1" id="KW-0812">Transmembrane</keyword>
<keyword evidence="1" id="KW-0472">Membrane</keyword>
<dbReference type="EMBL" id="DUZY01000001">
    <property type="protein sequence ID" value="DAD22076.1"/>
    <property type="molecule type" value="Genomic_DNA"/>
</dbReference>
<dbReference type="Proteomes" id="UP000607653">
    <property type="component" value="Unassembled WGS sequence"/>
</dbReference>
<dbReference type="PANTHER" id="PTHR38925:SF1">
    <property type="entry name" value="PROTEIN, PUTATIVE-RELATED"/>
    <property type="match status" value="1"/>
</dbReference>
<dbReference type="AlphaFoldDB" id="A0A822XT42"/>
<keyword evidence="2" id="KW-0732">Signal</keyword>
<sequence>MHMVALAKLNLLAEAHGTTTTLVTAQQLWPLILKLSFSRYVGRGYTNLVATFTFFFLRLWLIVFREDHDTSNDRRWERAL</sequence>
<name>A0A822XT42_NELNU</name>
<organism evidence="3 4">
    <name type="scientific">Nelumbo nucifera</name>
    <name type="common">Sacred lotus</name>
    <dbReference type="NCBI Taxonomy" id="4432"/>
    <lineage>
        <taxon>Eukaryota</taxon>
        <taxon>Viridiplantae</taxon>
        <taxon>Streptophyta</taxon>
        <taxon>Embryophyta</taxon>
        <taxon>Tracheophyta</taxon>
        <taxon>Spermatophyta</taxon>
        <taxon>Magnoliopsida</taxon>
        <taxon>Proteales</taxon>
        <taxon>Nelumbonaceae</taxon>
        <taxon>Nelumbo</taxon>
    </lineage>
</organism>
<evidence type="ECO:0000256" key="1">
    <source>
        <dbReference type="SAM" id="Phobius"/>
    </source>
</evidence>
<accession>A0A822XT42</accession>
<feature type="transmembrane region" description="Helical" evidence="1">
    <location>
        <begin position="44"/>
        <end position="64"/>
    </location>
</feature>
<feature type="chain" id="PRO_5032658846" evidence="2">
    <location>
        <begin position="18"/>
        <end position="80"/>
    </location>
</feature>
<keyword evidence="4" id="KW-1185">Reference proteome</keyword>
<dbReference type="PANTHER" id="PTHR38925">
    <property type="entry name" value="PROTEIN, PUTATIVE-RELATED"/>
    <property type="match status" value="1"/>
</dbReference>
<evidence type="ECO:0000313" key="4">
    <source>
        <dbReference type="Proteomes" id="UP000607653"/>
    </source>
</evidence>
<feature type="signal peptide" evidence="2">
    <location>
        <begin position="1"/>
        <end position="17"/>
    </location>
</feature>
<reference evidence="3 4" key="1">
    <citation type="journal article" date="2020" name="Mol. Biol. Evol.">
        <title>Distinct Expression and Methylation Patterns for Genes with Different Fates following a Single Whole-Genome Duplication in Flowering Plants.</title>
        <authorList>
            <person name="Shi T."/>
            <person name="Rahmani R.S."/>
            <person name="Gugger P.F."/>
            <person name="Wang M."/>
            <person name="Li H."/>
            <person name="Zhang Y."/>
            <person name="Li Z."/>
            <person name="Wang Q."/>
            <person name="Van de Peer Y."/>
            <person name="Marchal K."/>
            <person name="Chen J."/>
        </authorList>
    </citation>
    <scope>NUCLEOTIDE SEQUENCE [LARGE SCALE GENOMIC DNA]</scope>
    <source>
        <tissue evidence="3">Leaf</tissue>
    </source>
</reference>
<proteinExistence type="predicted"/>
<evidence type="ECO:0000313" key="3">
    <source>
        <dbReference type="EMBL" id="DAD22076.1"/>
    </source>
</evidence>
<gene>
    <name evidence="3" type="ORF">HUJ06_023539</name>
</gene>
<evidence type="ECO:0000256" key="2">
    <source>
        <dbReference type="SAM" id="SignalP"/>
    </source>
</evidence>
<keyword evidence="1" id="KW-1133">Transmembrane helix</keyword>